<feature type="transmembrane region" description="Helical" evidence="1">
    <location>
        <begin position="12"/>
        <end position="31"/>
    </location>
</feature>
<protein>
    <submittedName>
        <fullName evidence="2">Uncharacterized protein</fullName>
    </submittedName>
</protein>
<feature type="transmembrane region" description="Helical" evidence="1">
    <location>
        <begin position="37"/>
        <end position="56"/>
    </location>
</feature>
<dbReference type="KEGG" id="thei:K1720_00240"/>
<feature type="transmembrane region" description="Helical" evidence="1">
    <location>
        <begin position="124"/>
        <end position="145"/>
    </location>
</feature>
<evidence type="ECO:0000313" key="2">
    <source>
        <dbReference type="EMBL" id="USG99956.1"/>
    </source>
</evidence>
<gene>
    <name evidence="2" type="ORF">K1720_00240</name>
</gene>
<evidence type="ECO:0000256" key="1">
    <source>
        <dbReference type="SAM" id="Phobius"/>
    </source>
</evidence>
<organism evidence="2 3">
    <name type="scientific">Thermococcus argininiproducens</name>
    <dbReference type="NCBI Taxonomy" id="2866384"/>
    <lineage>
        <taxon>Archaea</taxon>
        <taxon>Methanobacteriati</taxon>
        <taxon>Methanobacteriota</taxon>
        <taxon>Thermococci</taxon>
        <taxon>Thermococcales</taxon>
        <taxon>Thermococcaceae</taxon>
        <taxon>Thermococcus</taxon>
    </lineage>
</organism>
<keyword evidence="1" id="KW-0472">Membrane</keyword>
<name>A0A9E7M9L7_9EURY</name>
<dbReference type="EMBL" id="CP080572">
    <property type="protein sequence ID" value="USG99956.1"/>
    <property type="molecule type" value="Genomic_DNA"/>
</dbReference>
<keyword evidence="1" id="KW-0812">Transmembrane</keyword>
<keyword evidence="1" id="KW-1133">Transmembrane helix</keyword>
<feature type="transmembrane region" description="Helical" evidence="1">
    <location>
        <begin position="96"/>
        <end position="118"/>
    </location>
</feature>
<accession>A0A9E7M9L7</accession>
<evidence type="ECO:0000313" key="3">
    <source>
        <dbReference type="Proteomes" id="UP001056425"/>
    </source>
</evidence>
<dbReference type="RefSeq" id="WP_251949223.1">
    <property type="nucleotide sequence ID" value="NZ_CP080572.1"/>
</dbReference>
<feature type="transmembrane region" description="Helical" evidence="1">
    <location>
        <begin position="183"/>
        <end position="204"/>
    </location>
</feature>
<sequence>MRLEGIKPSNFSGPALLLVVLAFMIFILGTLDFLQLKFITGAWVLIFASWGISVELEGKTLILKYAFGLLKIKIKWEDIEEILILNKLDRGIFIKYFPEIGILYAGLLIYALYSFFAFPRDLLLGYYMGSIGVIVFSLAILISWSIPFRKSYYRWAGLLFCFSLGIVLIWLKIRSFESMPLFIVWILLASFATLETDSTDYIVLKTRKGRYLLTSNAPKDKVERALKAIMEALSDD</sequence>
<proteinExistence type="predicted"/>
<feature type="transmembrane region" description="Helical" evidence="1">
    <location>
        <begin position="152"/>
        <end position="171"/>
    </location>
</feature>
<keyword evidence="3" id="KW-1185">Reference proteome</keyword>
<reference evidence="2 3" key="1">
    <citation type="submission" date="2021-08" db="EMBL/GenBank/DDBJ databases">
        <title>Thermococcus onnuriiensis IOH2.</title>
        <authorList>
            <person name="Park Y.-J."/>
        </authorList>
    </citation>
    <scope>NUCLEOTIDE SEQUENCE [LARGE SCALE GENOMIC DNA]</scope>
    <source>
        <strain evidence="2 3">IOH2</strain>
    </source>
</reference>
<dbReference type="AlphaFoldDB" id="A0A9E7M9L7"/>
<dbReference type="Proteomes" id="UP001056425">
    <property type="component" value="Chromosome"/>
</dbReference>
<dbReference type="GeneID" id="72776725"/>